<feature type="region of interest" description="Disordered" evidence="1">
    <location>
        <begin position="166"/>
        <end position="187"/>
    </location>
</feature>
<feature type="compositionally biased region" description="Basic residues" evidence="1">
    <location>
        <begin position="178"/>
        <end position="187"/>
    </location>
</feature>
<sequence>MDGDEQPVRMKDRQGVDQHVAALLARAPAPVLLEHESVREQIAMREHRSLAAPRGAAGVENGSQIVGLARHRRMLLVEAQRLLQQAAVLRFAQRKDMLRAAGRGHLCHPVRIAGRAHHHGGLGIADEIFDLGALVGGIERQEHMARPQCGQVQHQRLDRLFHLHRNTAADGQTERSQPIRHARTHAV</sequence>
<protein>
    <submittedName>
        <fullName evidence="2">Uncharacterized protein</fullName>
    </submittedName>
</protein>
<comment type="caution">
    <text evidence="2">The sequence shown here is derived from an EMBL/GenBank/DDBJ whole genome shotgun (WGS) entry which is preliminary data.</text>
</comment>
<gene>
    <name evidence="2" type="ORF">SDC9_103834</name>
</gene>
<evidence type="ECO:0000313" key="2">
    <source>
        <dbReference type="EMBL" id="MPM57017.1"/>
    </source>
</evidence>
<reference evidence="2" key="1">
    <citation type="submission" date="2019-08" db="EMBL/GenBank/DDBJ databases">
        <authorList>
            <person name="Kucharzyk K."/>
            <person name="Murdoch R.W."/>
            <person name="Higgins S."/>
            <person name="Loffler F."/>
        </authorList>
    </citation>
    <scope>NUCLEOTIDE SEQUENCE</scope>
</reference>
<organism evidence="2">
    <name type="scientific">bioreactor metagenome</name>
    <dbReference type="NCBI Taxonomy" id="1076179"/>
    <lineage>
        <taxon>unclassified sequences</taxon>
        <taxon>metagenomes</taxon>
        <taxon>ecological metagenomes</taxon>
    </lineage>
</organism>
<name>A0A645AV69_9ZZZZ</name>
<accession>A0A645AV69</accession>
<dbReference type="AlphaFoldDB" id="A0A645AV69"/>
<proteinExistence type="predicted"/>
<dbReference type="EMBL" id="VSSQ01016050">
    <property type="protein sequence ID" value="MPM57017.1"/>
    <property type="molecule type" value="Genomic_DNA"/>
</dbReference>
<evidence type="ECO:0000256" key="1">
    <source>
        <dbReference type="SAM" id="MobiDB-lite"/>
    </source>
</evidence>